<dbReference type="PANTHER" id="PTHR30373:SF2">
    <property type="entry name" value="UPF0603 PROTEIN YGCG"/>
    <property type="match status" value="1"/>
</dbReference>
<dbReference type="Proteomes" id="UP000255515">
    <property type="component" value="Unassembled WGS sequence"/>
</dbReference>
<dbReference type="Pfam" id="PF04536">
    <property type="entry name" value="TPM_phosphatase"/>
    <property type="match status" value="1"/>
</dbReference>
<name>A0A376BY80_9FLAO</name>
<evidence type="ECO:0000256" key="1">
    <source>
        <dbReference type="SAM" id="Phobius"/>
    </source>
</evidence>
<proteinExistence type="predicted"/>
<keyword evidence="1" id="KW-1133">Transmembrane helix</keyword>
<keyword evidence="1" id="KW-0812">Transmembrane</keyword>
<evidence type="ECO:0000313" key="3">
    <source>
        <dbReference type="EMBL" id="SSZ46441.1"/>
    </source>
</evidence>
<dbReference type="InterPro" id="IPR007621">
    <property type="entry name" value="TPM_dom"/>
</dbReference>
<dbReference type="RefSeq" id="WP_002687523.1">
    <property type="nucleotide sequence ID" value="NZ_UFTJ01000001.1"/>
</dbReference>
<sequence length="255" mass="26823">MNLAFPRLWIVLFLGFTFWVNAQFVVPKTPSIIYPVYDEVGMLSTQEKENINQKLIAFHDSTSVEILVAIIPTTHGEDINFAASQIGNAWKVGKKGKENGVVLLIASEDRKISIQQGRDVERYLTAAVTGQIIDYLITPSFKKGNYSQGINAAVDAIMEAVQGKYEMKPSDKEEDISWVAVFLIFIGIIILLSLFGNNGGGTIITGSGRTRYGGGFGGFSGGFGGGSLGGGSSSGGFGGFGGGGSFGGGGASGGW</sequence>
<keyword evidence="1" id="KW-0472">Membrane</keyword>
<evidence type="ECO:0000313" key="4">
    <source>
        <dbReference type="Proteomes" id="UP000255515"/>
    </source>
</evidence>
<protein>
    <submittedName>
        <fullName evidence="3">Domain of uncharacterized function (DUF477)</fullName>
    </submittedName>
</protein>
<dbReference type="AlphaFoldDB" id="A0A376BY80"/>
<accession>A0A376BY80</accession>
<organism evidence="3 4">
    <name type="scientific">Bergeyella zoohelcum</name>
    <dbReference type="NCBI Taxonomy" id="1015"/>
    <lineage>
        <taxon>Bacteria</taxon>
        <taxon>Pseudomonadati</taxon>
        <taxon>Bacteroidota</taxon>
        <taxon>Flavobacteriia</taxon>
        <taxon>Flavobacteriales</taxon>
        <taxon>Weeksellaceae</taxon>
        <taxon>Bergeyella</taxon>
    </lineage>
</organism>
<feature type="transmembrane region" description="Helical" evidence="1">
    <location>
        <begin position="176"/>
        <end position="195"/>
    </location>
</feature>
<dbReference type="EMBL" id="UFTJ01000001">
    <property type="protein sequence ID" value="SSZ46441.1"/>
    <property type="molecule type" value="Genomic_DNA"/>
</dbReference>
<feature type="domain" description="TPM" evidence="2">
    <location>
        <begin position="36"/>
        <end position="159"/>
    </location>
</feature>
<dbReference type="PANTHER" id="PTHR30373">
    <property type="entry name" value="UPF0603 PROTEIN YGCG"/>
    <property type="match status" value="1"/>
</dbReference>
<reference evidence="3 4" key="1">
    <citation type="submission" date="2018-06" db="EMBL/GenBank/DDBJ databases">
        <authorList>
            <consortium name="Pathogen Informatics"/>
            <person name="Doyle S."/>
        </authorList>
    </citation>
    <scope>NUCLEOTIDE SEQUENCE [LARGE SCALE GENOMIC DNA]</scope>
    <source>
        <strain evidence="3 4">NCTC11661</strain>
    </source>
</reference>
<evidence type="ECO:0000259" key="2">
    <source>
        <dbReference type="Pfam" id="PF04536"/>
    </source>
</evidence>
<gene>
    <name evidence="3" type="ORF">NCTC11661_00084</name>
</gene>
<dbReference type="Gene3D" id="3.10.310.50">
    <property type="match status" value="1"/>
</dbReference>